<dbReference type="InterPro" id="IPR013083">
    <property type="entry name" value="Znf_RING/FYVE/PHD"/>
</dbReference>
<accession>A0A2J7QZ70</accession>
<organism evidence="1 2">
    <name type="scientific">Cryptotermes secundus</name>
    <dbReference type="NCBI Taxonomy" id="105785"/>
    <lineage>
        <taxon>Eukaryota</taxon>
        <taxon>Metazoa</taxon>
        <taxon>Ecdysozoa</taxon>
        <taxon>Arthropoda</taxon>
        <taxon>Hexapoda</taxon>
        <taxon>Insecta</taxon>
        <taxon>Pterygota</taxon>
        <taxon>Neoptera</taxon>
        <taxon>Polyneoptera</taxon>
        <taxon>Dictyoptera</taxon>
        <taxon>Blattodea</taxon>
        <taxon>Blattoidea</taxon>
        <taxon>Termitoidae</taxon>
        <taxon>Kalotermitidae</taxon>
        <taxon>Cryptotermitinae</taxon>
        <taxon>Cryptotermes</taxon>
    </lineage>
</organism>
<dbReference type="EMBL" id="NEVH01009075">
    <property type="protein sequence ID" value="PNF33865.1"/>
    <property type="molecule type" value="Genomic_DNA"/>
</dbReference>
<proteinExistence type="predicted"/>
<evidence type="ECO:0000313" key="2">
    <source>
        <dbReference type="Proteomes" id="UP000235965"/>
    </source>
</evidence>
<dbReference type="Proteomes" id="UP000235965">
    <property type="component" value="Unassembled WGS sequence"/>
</dbReference>
<dbReference type="SUPFAM" id="SSF57903">
    <property type="entry name" value="FYVE/PHD zinc finger"/>
    <property type="match status" value="1"/>
</dbReference>
<dbReference type="OrthoDB" id="6533497at2759"/>
<dbReference type="AlphaFoldDB" id="A0A2J7QZ70"/>
<comment type="caution">
    <text evidence="1">The sequence shown here is derived from an EMBL/GenBank/DDBJ whole genome shotgun (WGS) entry which is preliminary data.</text>
</comment>
<dbReference type="InterPro" id="IPR011011">
    <property type="entry name" value="Znf_FYVE_PHD"/>
</dbReference>
<keyword evidence="2" id="KW-1185">Reference proteome</keyword>
<evidence type="ECO:0000313" key="1">
    <source>
        <dbReference type="EMBL" id="PNF33865.1"/>
    </source>
</evidence>
<evidence type="ECO:0008006" key="3">
    <source>
        <dbReference type="Google" id="ProtNLM"/>
    </source>
</evidence>
<dbReference type="InParanoid" id="A0A2J7QZ70"/>
<reference evidence="1 2" key="1">
    <citation type="submission" date="2017-12" db="EMBL/GenBank/DDBJ databases">
        <title>Hemimetabolous genomes reveal molecular basis of termite eusociality.</title>
        <authorList>
            <person name="Harrison M.C."/>
            <person name="Jongepier E."/>
            <person name="Robertson H.M."/>
            <person name="Arning N."/>
            <person name="Bitard-Feildel T."/>
            <person name="Chao H."/>
            <person name="Childers C.P."/>
            <person name="Dinh H."/>
            <person name="Doddapaneni H."/>
            <person name="Dugan S."/>
            <person name="Gowin J."/>
            <person name="Greiner C."/>
            <person name="Han Y."/>
            <person name="Hu H."/>
            <person name="Hughes D.S.T."/>
            <person name="Huylmans A.-K."/>
            <person name="Kemena C."/>
            <person name="Kremer L.P.M."/>
            <person name="Lee S.L."/>
            <person name="Lopez-Ezquerra A."/>
            <person name="Mallet L."/>
            <person name="Monroy-Kuhn J.M."/>
            <person name="Moser A."/>
            <person name="Murali S.C."/>
            <person name="Muzny D.M."/>
            <person name="Otani S."/>
            <person name="Piulachs M.-D."/>
            <person name="Poelchau M."/>
            <person name="Qu J."/>
            <person name="Schaub F."/>
            <person name="Wada-Katsumata A."/>
            <person name="Worley K.C."/>
            <person name="Xie Q."/>
            <person name="Ylla G."/>
            <person name="Poulsen M."/>
            <person name="Gibbs R.A."/>
            <person name="Schal C."/>
            <person name="Richards S."/>
            <person name="Belles X."/>
            <person name="Korb J."/>
            <person name="Bornberg-Bauer E."/>
        </authorList>
    </citation>
    <scope>NUCLEOTIDE SEQUENCE [LARGE SCALE GENOMIC DNA]</scope>
    <source>
        <tissue evidence="1">Whole body</tissue>
    </source>
</reference>
<sequence>MVASRDACPLCDKPFYGKQKFIRCGVCEVRSHCACLQLGETEQATLIAEGESVYKCNACANSSGIDMDPTNSLRSPSNEGATICDSSNQEASPLISVSTQLEAIKHNGRSHTVRRQHEGAECLVLGDFTYSLSNVPSLMQQSITLIHTTRLVLSGVLRRRDVSRRRVGALNGRYEWITKVLGITFVDPNWGFGRDGLPINRSGARRLSQLYSRDCGFGSGQISKE</sequence>
<name>A0A2J7QZ70_9NEOP</name>
<dbReference type="Gene3D" id="3.30.40.10">
    <property type="entry name" value="Zinc/RING finger domain, C3HC4 (zinc finger)"/>
    <property type="match status" value="1"/>
</dbReference>
<gene>
    <name evidence="1" type="ORF">B7P43_G07227</name>
</gene>
<protein>
    <recommendedName>
        <fullName evidence="3">Zinc finger PHD-type domain-containing protein</fullName>
    </recommendedName>
</protein>